<accession>A0AAD5CWN5</accession>
<evidence type="ECO:0000313" key="3">
    <source>
        <dbReference type="Proteomes" id="UP001206925"/>
    </source>
</evidence>
<dbReference type="EMBL" id="JAMZMK010006291">
    <property type="protein sequence ID" value="KAI7749723.1"/>
    <property type="molecule type" value="Genomic_DNA"/>
</dbReference>
<feature type="compositionally biased region" description="Basic residues" evidence="1">
    <location>
        <begin position="277"/>
        <end position="288"/>
    </location>
</feature>
<organism evidence="2 3">
    <name type="scientific">Ambrosia artemisiifolia</name>
    <name type="common">Common ragweed</name>
    <dbReference type="NCBI Taxonomy" id="4212"/>
    <lineage>
        <taxon>Eukaryota</taxon>
        <taxon>Viridiplantae</taxon>
        <taxon>Streptophyta</taxon>
        <taxon>Embryophyta</taxon>
        <taxon>Tracheophyta</taxon>
        <taxon>Spermatophyta</taxon>
        <taxon>Magnoliopsida</taxon>
        <taxon>eudicotyledons</taxon>
        <taxon>Gunneridae</taxon>
        <taxon>Pentapetalae</taxon>
        <taxon>asterids</taxon>
        <taxon>campanulids</taxon>
        <taxon>Asterales</taxon>
        <taxon>Asteraceae</taxon>
        <taxon>Asteroideae</taxon>
        <taxon>Heliantheae alliance</taxon>
        <taxon>Heliantheae</taxon>
        <taxon>Ambrosia</taxon>
    </lineage>
</organism>
<name>A0AAD5CWN5_AMBAR</name>
<sequence>MDSWKDQGYHFTPEVTRTRSSRYRKPPVGSSSNWQQTVPSWEKQFCSSVGSIPWNKILETKKTIHLYDNIIKWNDSAGKEAFEKAKNNFYATMHNLPSNSGSLDADIYIDNINWDSEVDENLMHDLDSDCVVPDSNSKSKDEHVVIFGSSFPPSYQSFSPYGWGDSDDDKKKDIISPVYNLHQWKIEGGSFDKNDNWRVSNENDGRGDSRNDYWGWNMYDDNNCFYDDVKNEPKEGSGRYMSRYKTSRFRKDNDRARNNGNQRKSGYSCEPVNPSSHAHRWSVKKPFS</sequence>
<evidence type="ECO:0000313" key="2">
    <source>
        <dbReference type="EMBL" id="KAI7749723.1"/>
    </source>
</evidence>
<dbReference type="AlphaFoldDB" id="A0AAD5CWN5"/>
<proteinExistence type="predicted"/>
<feature type="region of interest" description="Disordered" evidence="1">
    <location>
        <begin position="236"/>
        <end position="288"/>
    </location>
</feature>
<protein>
    <submittedName>
        <fullName evidence="2">Uncharacterized protein</fullName>
    </submittedName>
</protein>
<gene>
    <name evidence="2" type="ORF">M8C21_010891</name>
</gene>
<comment type="caution">
    <text evidence="2">The sequence shown here is derived from an EMBL/GenBank/DDBJ whole genome shotgun (WGS) entry which is preliminary data.</text>
</comment>
<dbReference type="PANTHER" id="PTHR34567:SF11">
    <property type="match status" value="1"/>
</dbReference>
<evidence type="ECO:0000256" key="1">
    <source>
        <dbReference type="SAM" id="MobiDB-lite"/>
    </source>
</evidence>
<reference evidence="2" key="1">
    <citation type="submission" date="2022-06" db="EMBL/GenBank/DDBJ databases">
        <title>Uncovering the hologenomic basis of an extraordinary plant invasion.</title>
        <authorList>
            <person name="Bieker V.C."/>
            <person name="Martin M.D."/>
            <person name="Gilbert T."/>
            <person name="Hodgins K."/>
            <person name="Battlay P."/>
            <person name="Petersen B."/>
            <person name="Wilson J."/>
        </authorList>
    </citation>
    <scope>NUCLEOTIDE SEQUENCE</scope>
    <source>
        <strain evidence="2">AA19_3_7</strain>
        <tissue evidence="2">Leaf</tissue>
    </source>
</reference>
<keyword evidence="3" id="KW-1185">Reference proteome</keyword>
<dbReference type="PANTHER" id="PTHR34567">
    <property type="entry name" value="FK506-BINDING-LIKE PROTEIN"/>
    <property type="match status" value="1"/>
</dbReference>
<dbReference type="Proteomes" id="UP001206925">
    <property type="component" value="Unassembled WGS sequence"/>
</dbReference>
<feature type="region of interest" description="Disordered" evidence="1">
    <location>
        <begin position="15"/>
        <end position="35"/>
    </location>
</feature>